<keyword evidence="2" id="KW-1185">Reference proteome</keyword>
<accession>A0A6A8MDD1</accession>
<evidence type="ECO:0000313" key="2">
    <source>
        <dbReference type="Proteomes" id="UP000438120"/>
    </source>
</evidence>
<gene>
    <name evidence="1" type="ORF">FYJ62_00830</name>
</gene>
<name>A0A6A8MDD1_9LACO</name>
<dbReference type="AlphaFoldDB" id="A0A6A8MDD1"/>
<dbReference type="SUPFAM" id="SSF51126">
    <property type="entry name" value="Pectin lyase-like"/>
    <property type="match status" value="1"/>
</dbReference>
<protein>
    <recommendedName>
        <fullName evidence="3">Right-handed parallel beta-helix repeat-containing protein</fullName>
    </recommendedName>
</protein>
<dbReference type="InterPro" id="IPR011050">
    <property type="entry name" value="Pectin_lyase_fold/virulence"/>
</dbReference>
<evidence type="ECO:0008006" key="3">
    <source>
        <dbReference type="Google" id="ProtNLM"/>
    </source>
</evidence>
<evidence type="ECO:0000313" key="1">
    <source>
        <dbReference type="EMBL" id="MST86229.1"/>
    </source>
</evidence>
<dbReference type="Proteomes" id="UP000438120">
    <property type="component" value="Unassembled WGS sequence"/>
</dbReference>
<dbReference type="EMBL" id="VUMX01000001">
    <property type="protein sequence ID" value="MST86229.1"/>
    <property type="molecule type" value="Genomic_DNA"/>
</dbReference>
<organism evidence="1 2">
    <name type="scientific">Lactobacillus porci</name>
    <dbReference type="NCBI Taxonomy" id="2012477"/>
    <lineage>
        <taxon>Bacteria</taxon>
        <taxon>Bacillati</taxon>
        <taxon>Bacillota</taxon>
        <taxon>Bacilli</taxon>
        <taxon>Lactobacillales</taxon>
        <taxon>Lactobacillaceae</taxon>
        <taxon>Lactobacillus</taxon>
    </lineage>
</organism>
<comment type="caution">
    <text evidence="1">The sequence shown here is derived from an EMBL/GenBank/DDBJ whole genome shotgun (WGS) entry which is preliminary data.</text>
</comment>
<proteinExistence type="predicted"/>
<reference evidence="1 2" key="1">
    <citation type="submission" date="2019-08" db="EMBL/GenBank/DDBJ databases">
        <title>In-depth cultivation of the pig gut microbiome towards novel bacterial diversity and tailored functional studies.</title>
        <authorList>
            <person name="Wylensek D."/>
            <person name="Hitch T.C.A."/>
            <person name="Clavel T."/>
        </authorList>
    </citation>
    <scope>NUCLEOTIDE SEQUENCE [LARGE SCALE GENOMIC DNA]</scope>
    <source>
        <strain evidence="1 2">Bifido-178-WT-2B</strain>
    </source>
</reference>
<sequence>MARLVKVGTASGETAWNEALADPKIDDVLLLEPGFYRLDQPLDLVDLTFKGLGASPEDTVIYANFKMTASTRYGTFENVHLMQAGEPLVRLPSSSNAYLTFRHCLVEGNGKASAPAIDAAGQVNLEIYSSIFRQASVSLQAGSDFSLEIADSEFAGAAYTPISLSGSGTASINTSRFAGGPVMVKEETAQVEMELNKVTLPLLYLQGTSSLDAVEANFTNDTYGLRVQDTCYANLLNCSLQGAVSLAGVCLLVAQNVVMDKLTLQDRANAVLAGGAIRRGIALRDVSLADLNRVKLAASGEAALVEMSGSAAVTGKDLVFQGPSHRIAAKDQAAMEAGVLASSQREIELALTGEAQVELEGVKSRLV</sequence>
<dbReference type="RefSeq" id="WP_154546883.1">
    <property type="nucleotide sequence ID" value="NZ_VUMX01000001.1"/>
</dbReference>
<dbReference type="OrthoDB" id="2268444at2"/>